<dbReference type="SMART" id="SM00331">
    <property type="entry name" value="PP2C_SIG"/>
    <property type="match status" value="1"/>
</dbReference>
<name>A0AA92L997_9FIRM</name>
<accession>A0AA92L997</accession>
<dbReference type="PANTHER" id="PTHR47992">
    <property type="entry name" value="PROTEIN PHOSPHATASE"/>
    <property type="match status" value="1"/>
</dbReference>
<dbReference type="Proteomes" id="UP000596035">
    <property type="component" value="Chromosome"/>
</dbReference>
<dbReference type="RefSeq" id="WP_157767216.1">
    <property type="nucleotide sequence ID" value="NZ_CP065321.1"/>
</dbReference>
<evidence type="ECO:0000313" key="2">
    <source>
        <dbReference type="EMBL" id="QQR30718.1"/>
    </source>
</evidence>
<dbReference type="InterPro" id="IPR001932">
    <property type="entry name" value="PPM-type_phosphatase-like_dom"/>
</dbReference>
<feature type="domain" description="PPM-type phosphatase" evidence="1">
    <location>
        <begin position="1"/>
        <end position="220"/>
    </location>
</feature>
<dbReference type="AlphaFoldDB" id="A0AA92L997"/>
<dbReference type="SUPFAM" id="SSF81606">
    <property type="entry name" value="PP2C-like"/>
    <property type="match status" value="1"/>
</dbReference>
<evidence type="ECO:0000259" key="1">
    <source>
        <dbReference type="PROSITE" id="PS51746"/>
    </source>
</evidence>
<dbReference type="Pfam" id="PF13672">
    <property type="entry name" value="PP2C_2"/>
    <property type="match status" value="1"/>
</dbReference>
<protein>
    <submittedName>
        <fullName evidence="2">Serine/threonine-protein phosphatase</fullName>
    </submittedName>
</protein>
<dbReference type="Gene3D" id="3.60.40.10">
    <property type="entry name" value="PPM-type phosphatase domain"/>
    <property type="match status" value="1"/>
</dbReference>
<proteinExistence type="predicted"/>
<gene>
    <name evidence="2" type="ORF">I5Q82_03170</name>
</gene>
<dbReference type="InterPro" id="IPR015655">
    <property type="entry name" value="PP2C"/>
</dbReference>
<dbReference type="InterPro" id="IPR036457">
    <property type="entry name" value="PPM-type-like_dom_sf"/>
</dbReference>
<dbReference type="EMBL" id="CP065321">
    <property type="protein sequence ID" value="QQR30718.1"/>
    <property type="molecule type" value="Genomic_DNA"/>
</dbReference>
<dbReference type="SMART" id="SM00332">
    <property type="entry name" value="PP2Cc"/>
    <property type="match status" value="1"/>
</dbReference>
<evidence type="ECO:0000313" key="3">
    <source>
        <dbReference type="Proteomes" id="UP000596035"/>
    </source>
</evidence>
<organism evidence="2 3">
    <name type="scientific">Acutalibacter muris</name>
    <dbReference type="NCBI Taxonomy" id="1796620"/>
    <lineage>
        <taxon>Bacteria</taxon>
        <taxon>Bacillati</taxon>
        <taxon>Bacillota</taxon>
        <taxon>Clostridia</taxon>
        <taxon>Eubacteriales</taxon>
        <taxon>Acutalibacteraceae</taxon>
        <taxon>Acutalibacter</taxon>
    </lineage>
</organism>
<dbReference type="GO" id="GO:0004722">
    <property type="term" value="F:protein serine/threonine phosphatase activity"/>
    <property type="evidence" value="ECO:0007669"/>
    <property type="project" value="InterPro"/>
</dbReference>
<reference evidence="2 3" key="1">
    <citation type="submission" date="2020-11" db="EMBL/GenBank/DDBJ databases">
        <title>Closed and high quality bacterial genomes of the OMM12 community.</title>
        <authorList>
            <person name="Marbouty M."/>
            <person name="Lamy-Besnier Q."/>
            <person name="Debarbieux L."/>
            <person name="Koszul R."/>
        </authorList>
    </citation>
    <scope>NUCLEOTIDE SEQUENCE [LARGE SCALE GENOMIC DNA]</scope>
    <source>
        <strain evidence="2 3">KB18</strain>
    </source>
</reference>
<sequence length="236" mass="26030">MNQYNKQGDKGQEFSEPIYGTIGVSQNRLFGVFDGMGGEECGEMAAYIAAKAASMKSLTGVSQSILMDFCANANREICEYAKENSINTMGTTVALLLFSKKRIFLCNLGDSKIFRYSQGSIVQISQDHVYGLSVNGKPPLTQYLGIPPSEMEIHPYLSTGSYHEEDIYLICSDGLTDMVSTERISNILGSRPFPSVAQDLLEEALANGGKDNITIITCKIAREHIKIKNLFIKERK</sequence>
<dbReference type="PROSITE" id="PS51746">
    <property type="entry name" value="PPM_2"/>
    <property type="match status" value="1"/>
</dbReference>
<dbReference type="CDD" id="cd00143">
    <property type="entry name" value="PP2Cc"/>
    <property type="match status" value="1"/>
</dbReference>